<dbReference type="InterPro" id="IPR001466">
    <property type="entry name" value="Beta-lactam-related"/>
</dbReference>
<sequence>MNKQNKGYHLEKVQKELQFSGSFYARKGNEILQGSNGFRNYAEKINNQLNTRFSIASGSKLFTSIAICKLVETGEISFTSRLKDCLDMDFPHVNDQVTIHHLLTHTSGFPDYFDEDTIDDYEALWHSRPMYRIRSPKDFLPLFQHEPMQATVNSSFQYNNSGYILLGLIVEQIATCSFSTYIEEQIFHKAGMKKSGYFELDRLPENTALGYIEEPVGTWKTNIYSLPAKGGPDGGAYVTAEDMVLCWQALTDYQLLSKEMTQLFLKPREVVSAEQNIYYGYCGYMELDDQNEIVKYIQMGYDPGVNFRAVHYPTTKASVVVCSNTSEGAYELLKEIENMLT</sequence>
<evidence type="ECO:0000313" key="5">
    <source>
        <dbReference type="Proteomes" id="UP000184079"/>
    </source>
</evidence>
<dbReference type="EMBL" id="FQXD01000005">
    <property type="protein sequence ID" value="SHH21838.1"/>
    <property type="molecule type" value="Genomic_DNA"/>
</dbReference>
<dbReference type="PANTHER" id="PTHR46825:SF11">
    <property type="entry name" value="PENICILLIN-BINDING PROTEIN 4"/>
    <property type="match status" value="1"/>
</dbReference>
<comment type="subcellular location">
    <subcellularLocation>
        <location evidence="1">Membrane</location>
    </subcellularLocation>
</comment>
<keyword evidence="2" id="KW-0472">Membrane</keyword>
<protein>
    <submittedName>
        <fullName evidence="4">CubicO group peptidase, beta-lactamase class C family</fullName>
    </submittedName>
</protein>
<dbReference type="PANTHER" id="PTHR46825">
    <property type="entry name" value="D-ALANYL-D-ALANINE-CARBOXYPEPTIDASE/ENDOPEPTIDASE AMPH"/>
    <property type="match status" value="1"/>
</dbReference>
<accession>A0A1M5R6I3</accession>
<dbReference type="AlphaFoldDB" id="A0A1M5R6I3"/>
<dbReference type="Pfam" id="PF00144">
    <property type="entry name" value="Beta-lactamase"/>
    <property type="match status" value="1"/>
</dbReference>
<dbReference type="InterPro" id="IPR050491">
    <property type="entry name" value="AmpC-like"/>
</dbReference>
<dbReference type="RefSeq" id="WP_073006778.1">
    <property type="nucleotide sequence ID" value="NZ_FQXD01000005.1"/>
</dbReference>
<evidence type="ECO:0000313" key="4">
    <source>
        <dbReference type="EMBL" id="SHH21838.1"/>
    </source>
</evidence>
<proteinExistence type="predicted"/>
<feature type="domain" description="Beta-lactamase-related" evidence="3">
    <location>
        <begin position="25"/>
        <end position="252"/>
    </location>
</feature>
<gene>
    <name evidence="4" type="ORF">SAMN05421807_10536</name>
</gene>
<evidence type="ECO:0000256" key="2">
    <source>
        <dbReference type="ARBA" id="ARBA00023136"/>
    </source>
</evidence>
<dbReference type="InterPro" id="IPR012338">
    <property type="entry name" value="Beta-lactam/transpept-like"/>
</dbReference>
<evidence type="ECO:0000259" key="3">
    <source>
        <dbReference type="Pfam" id="PF00144"/>
    </source>
</evidence>
<dbReference type="Proteomes" id="UP000184079">
    <property type="component" value="Unassembled WGS sequence"/>
</dbReference>
<dbReference type="OrthoDB" id="9803467at2"/>
<reference evidence="5" key="1">
    <citation type="submission" date="2016-11" db="EMBL/GenBank/DDBJ databases">
        <authorList>
            <person name="Varghese N."/>
            <person name="Submissions S."/>
        </authorList>
    </citation>
    <scope>NUCLEOTIDE SEQUENCE [LARGE SCALE GENOMIC DNA]</scope>
    <source>
        <strain evidence="5">CGMCC 1.6496</strain>
    </source>
</reference>
<dbReference type="SUPFAM" id="SSF56601">
    <property type="entry name" value="beta-lactamase/transpeptidase-like"/>
    <property type="match status" value="1"/>
</dbReference>
<organism evidence="4 5">
    <name type="scientific">Virgibacillus chiguensis</name>
    <dbReference type="NCBI Taxonomy" id="411959"/>
    <lineage>
        <taxon>Bacteria</taxon>
        <taxon>Bacillati</taxon>
        <taxon>Bacillota</taxon>
        <taxon>Bacilli</taxon>
        <taxon>Bacillales</taxon>
        <taxon>Bacillaceae</taxon>
        <taxon>Virgibacillus</taxon>
    </lineage>
</organism>
<dbReference type="GO" id="GO:0016020">
    <property type="term" value="C:membrane"/>
    <property type="evidence" value="ECO:0007669"/>
    <property type="project" value="UniProtKB-SubCell"/>
</dbReference>
<evidence type="ECO:0000256" key="1">
    <source>
        <dbReference type="ARBA" id="ARBA00004370"/>
    </source>
</evidence>
<dbReference type="Gene3D" id="3.40.710.10">
    <property type="entry name" value="DD-peptidase/beta-lactamase superfamily"/>
    <property type="match status" value="1"/>
</dbReference>
<name>A0A1M5R6I3_9BACI</name>
<keyword evidence="5" id="KW-1185">Reference proteome</keyword>